<sequence length="88" mass="10375">MTAKIQRKRNMSAKEAAEIKGCHVRTVKRYIAQSREDYEQEAQEKRSLAFHLRSSGLKWREVAEKMNTTENAAIAYYRRYLALDLKTH</sequence>
<dbReference type="Proteomes" id="UP000317374">
    <property type="component" value="Unassembled WGS sequence"/>
</dbReference>
<organism evidence="1 2">
    <name type="scientific">Klebsiella huaxiensis</name>
    <dbReference type="NCBI Taxonomy" id="2153354"/>
    <lineage>
        <taxon>Bacteria</taxon>
        <taxon>Pseudomonadati</taxon>
        <taxon>Pseudomonadota</taxon>
        <taxon>Gammaproteobacteria</taxon>
        <taxon>Enterobacterales</taxon>
        <taxon>Enterobacteriaceae</taxon>
        <taxon>Klebsiella/Raoultella group</taxon>
        <taxon>Klebsiella</taxon>
    </lineage>
</organism>
<name>A0A564KUX5_9ENTR</name>
<proteinExistence type="predicted"/>
<accession>A0A564KUX5</accession>
<evidence type="ECO:0000313" key="2">
    <source>
        <dbReference type="Proteomes" id="UP000317374"/>
    </source>
</evidence>
<evidence type="ECO:0000313" key="1">
    <source>
        <dbReference type="EMBL" id="VUS73053.1"/>
    </source>
</evidence>
<protein>
    <recommendedName>
        <fullName evidence="3">Plasmid replication protein</fullName>
    </recommendedName>
</protein>
<dbReference type="OrthoDB" id="6638356at2"/>
<evidence type="ECO:0008006" key="3">
    <source>
        <dbReference type="Google" id="ProtNLM"/>
    </source>
</evidence>
<dbReference type="EMBL" id="CABGGW010000026">
    <property type="protein sequence ID" value="VUS73053.1"/>
    <property type="molecule type" value="Genomic_DNA"/>
</dbReference>
<dbReference type="AlphaFoldDB" id="A0A564KUX5"/>
<reference evidence="1 2" key="1">
    <citation type="submission" date="2019-07" db="EMBL/GenBank/DDBJ databases">
        <authorList>
            <person name="Brisse S."/>
            <person name="Rodrigues C."/>
            <person name="Thorpe H."/>
        </authorList>
    </citation>
    <scope>NUCLEOTIDE SEQUENCE [LARGE SCALE GENOMIC DNA]</scope>
    <source>
        <strain evidence="1">SB6422</strain>
    </source>
</reference>
<dbReference type="RefSeq" id="WP_142485369.1">
    <property type="nucleotide sequence ID" value="NZ_CABGGW010000026.1"/>
</dbReference>
<gene>
    <name evidence="1" type="ORF">SB6422_05808</name>
</gene>